<keyword evidence="1" id="KW-0539">Nucleus</keyword>
<gene>
    <name evidence="4" type="ORF">KAF25_001911</name>
</gene>
<dbReference type="SMART" id="SM00066">
    <property type="entry name" value="GAL4"/>
    <property type="match status" value="1"/>
</dbReference>
<organism evidence="4 5">
    <name type="scientific">Fusarium avenaceum</name>
    <dbReference type="NCBI Taxonomy" id="40199"/>
    <lineage>
        <taxon>Eukaryota</taxon>
        <taxon>Fungi</taxon>
        <taxon>Dikarya</taxon>
        <taxon>Ascomycota</taxon>
        <taxon>Pezizomycotina</taxon>
        <taxon>Sordariomycetes</taxon>
        <taxon>Hypocreomycetidae</taxon>
        <taxon>Hypocreales</taxon>
        <taxon>Nectriaceae</taxon>
        <taxon>Fusarium</taxon>
        <taxon>Fusarium tricinctum species complex</taxon>
    </lineage>
</organism>
<keyword evidence="5" id="KW-1185">Reference proteome</keyword>
<feature type="non-terminal residue" evidence="4">
    <location>
        <position position="1"/>
    </location>
</feature>
<feature type="domain" description="Zn(2)-C6 fungal-type" evidence="3">
    <location>
        <begin position="13"/>
        <end position="43"/>
    </location>
</feature>
<sequence>MPSRRPHFKSRHGCKQCKAAHVKCDLSRPMCGRCFEKNNDCEFLSSTTPSTVDDPKSLTTLAPTKERILAPRASFSEVETLPWEDLELLHHFSTVTYSTLANRQDLLQMWQIRIPKMAMKQRFLMHILFSVTSLHIASSRPEDASAYIDRAIRHNNIALREYRSKLHSITPENSPSIFACSTLLIIAALRLSASGPHREPVGAIEEIAGIFVLTQGVRLVLSEMRDWIRQSEIAPLFLGRELDGNIILPKDVADALGLLEKCNQQSADSGSDKQAYALAIQGLKACFMHLQSKERDNGVVLNWAVDVEQDYIRLLGLRRPMALVILAYFAVTLEEVRETWWANGSEFLAFIDRLNHVFVSLPIFQVAHIAGGVLCSVQGVLPAQAIGGVLQVTTLLASAGVTFVRVRKFLKSANTDIFAPRGLVCRIMTTKKMMAAINFTQVDKKAKLKLPPLETIHDLGIPHSNSAPASMSSEDIQTNSRVELVVGVKDPRLLRLQALEGYIATLDFNVSEPSPPEGWLSKMGQKPLHWANNRQMKALEKAHRKWHKSRDSKASAISAPTLDSGNTSTATNTNIEMVHHSQENFIQGSGDESAQLGELQMGTREEEKRKKTIKETNEGVDKKMEKAYKKEEKVANRILWIVIARVDGTPVEEESLFRVESETSTPE</sequence>
<comment type="caution">
    <text evidence="4">The sequence shown here is derived from an EMBL/GenBank/DDBJ whole genome shotgun (WGS) entry which is preliminary data.</text>
</comment>
<dbReference type="PROSITE" id="PS00463">
    <property type="entry name" value="ZN2_CY6_FUNGAL_1"/>
    <property type="match status" value="1"/>
</dbReference>
<dbReference type="EMBL" id="JAGPUO010000035">
    <property type="protein sequence ID" value="KAG5655138.1"/>
    <property type="molecule type" value="Genomic_DNA"/>
</dbReference>
<evidence type="ECO:0000259" key="3">
    <source>
        <dbReference type="PROSITE" id="PS50048"/>
    </source>
</evidence>
<dbReference type="Pfam" id="PF11951">
    <property type="entry name" value="Fungal_trans_2"/>
    <property type="match status" value="1"/>
</dbReference>
<dbReference type="PANTHER" id="PTHR47784:SF5">
    <property type="entry name" value="STEROL UPTAKE CONTROL PROTEIN 2"/>
    <property type="match status" value="1"/>
</dbReference>
<evidence type="ECO:0000313" key="4">
    <source>
        <dbReference type="EMBL" id="KAG5655138.1"/>
    </source>
</evidence>
<dbReference type="PROSITE" id="PS50048">
    <property type="entry name" value="ZN2_CY6_FUNGAL_2"/>
    <property type="match status" value="1"/>
</dbReference>
<dbReference type="SUPFAM" id="SSF57701">
    <property type="entry name" value="Zn2/Cys6 DNA-binding domain"/>
    <property type="match status" value="1"/>
</dbReference>
<accession>A0A9P7KLY5</accession>
<proteinExistence type="predicted"/>
<dbReference type="PANTHER" id="PTHR47784">
    <property type="entry name" value="STEROL UPTAKE CONTROL PROTEIN 2"/>
    <property type="match status" value="1"/>
</dbReference>
<dbReference type="InterPro" id="IPR036864">
    <property type="entry name" value="Zn2-C6_fun-type_DNA-bd_sf"/>
</dbReference>
<dbReference type="Gene3D" id="4.10.240.10">
    <property type="entry name" value="Zn(2)-C6 fungal-type DNA-binding domain"/>
    <property type="match status" value="1"/>
</dbReference>
<evidence type="ECO:0000256" key="2">
    <source>
        <dbReference type="SAM" id="MobiDB-lite"/>
    </source>
</evidence>
<protein>
    <recommendedName>
        <fullName evidence="3">Zn(2)-C6 fungal-type domain-containing protein</fullName>
    </recommendedName>
</protein>
<dbReference type="InterPro" id="IPR021858">
    <property type="entry name" value="Fun_TF"/>
</dbReference>
<dbReference type="Pfam" id="PF00172">
    <property type="entry name" value="Zn_clus"/>
    <property type="match status" value="1"/>
</dbReference>
<dbReference type="Proteomes" id="UP000782241">
    <property type="component" value="Unassembled WGS sequence"/>
</dbReference>
<dbReference type="InterPro" id="IPR053157">
    <property type="entry name" value="Sterol_Uptake_Regulator"/>
</dbReference>
<reference evidence="4" key="1">
    <citation type="submission" date="2021-04" db="EMBL/GenBank/DDBJ databases">
        <title>Draft genome of Fusarium avenaceum strain F156N33, isolated from an atmospheric sample in Virginia.</title>
        <authorList>
            <person name="Yang S."/>
            <person name="Vinatzer B.A."/>
            <person name="Coleman J."/>
        </authorList>
    </citation>
    <scope>NUCLEOTIDE SEQUENCE</scope>
    <source>
        <strain evidence="4">F156N33</strain>
    </source>
</reference>
<dbReference type="InterPro" id="IPR001138">
    <property type="entry name" value="Zn2Cys6_DnaBD"/>
</dbReference>
<feature type="region of interest" description="Disordered" evidence="2">
    <location>
        <begin position="546"/>
        <end position="567"/>
    </location>
</feature>
<evidence type="ECO:0000256" key="1">
    <source>
        <dbReference type="ARBA" id="ARBA00023242"/>
    </source>
</evidence>
<name>A0A9P7KLY5_9HYPO</name>
<dbReference type="GO" id="GO:0001228">
    <property type="term" value="F:DNA-binding transcription activator activity, RNA polymerase II-specific"/>
    <property type="evidence" value="ECO:0007669"/>
    <property type="project" value="TreeGrafter"/>
</dbReference>
<dbReference type="CDD" id="cd00067">
    <property type="entry name" value="GAL4"/>
    <property type="match status" value="1"/>
</dbReference>
<evidence type="ECO:0000313" key="5">
    <source>
        <dbReference type="Proteomes" id="UP000782241"/>
    </source>
</evidence>
<dbReference type="GO" id="GO:0008270">
    <property type="term" value="F:zinc ion binding"/>
    <property type="evidence" value="ECO:0007669"/>
    <property type="project" value="InterPro"/>
</dbReference>
<dbReference type="AlphaFoldDB" id="A0A9P7KLY5"/>